<accession>A0AAV2N2T4</accession>
<protein>
    <submittedName>
        <fullName evidence="1">Uncharacterized protein</fullName>
    </submittedName>
</protein>
<evidence type="ECO:0000313" key="1">
    <source>
        <dbReference type="EMBL" id="CAL1673636.1"/>
    </source>
</evidence>
<dbReference type="AlphaFoldDB" id="A0AAV2N2T4"/>
<reference evidence="1 2" key="1">
    <citation type="submission" date="2024-04" db="EMBL/GenBank/DDBJ databases">
        <authorList>
            <consortium name="Molecular Ecology Group"/>
        </authorList>
    </citation>
    <scope>NUCLEOTIDE SEQUENCE [LARGE SCALE GENOMIC DNA]</scope>
</reference>
<gene>
    <name evidence="1" type="ORF">LPLAT_LOCUS487</name>
</gene>
<name>A0AAV2N2T4_9HYME</name>
<proteinExistence type="predicted"/>
<evidence type="ECO:0000313" key="2">
    <source>
        <dbReference type="Proteomes" id="UP001497644"/>
    </source>
</evidence>
<dbReference type="EMBL" id="OZ034824">
    <property type="protein sequence ID" value="CAL1673636.1"/>
    <property type="molecule type" value="Genomic_DNA"/>
</dbReference>
<organism evidence="1 2">
    <name type="scientific">Lasius platythorax</name>
    <dbReference type="NCBI Taxonomy" id="488582"/>
    <lineage>
        <taxon>Eukaryota</taxon>
        <taxon>Metazoa</taxon>
        <taxon>Ecdysozoa</taxon>
        <taxon>Arthropoda</taxon>
        <taxon>Hexapoda</taxon>
        <taxon>Insecta</taxon>
        <taxon>Pterygota</taxon>
        <taxon>Neoptera</taxon>
        <taxon>Endopterygota</taxon>
        <taxon>Hymenoptera</taxon>
        <taxon>Apocrita</taxon>
        <taxon>Aculeata</taxon>
        <taxon>Formicoidea</taxon>
        <taxon>Formicidae</taxon>
        <taxon>Formicinae</taxon>
        <taxon>Lasius</taxon>
        <taxon>Lasius</taxon>
    </lineage>
</organism>
<dbReference type="Proteomes" id="UP001497644">
    <property type="component" value="Chromosome 1"/>
</dbReference>
<keyword evidence="2" id="KW-1185">Reference proteome</keyword>
<sequence length="142" mass="15615">MFGSVVNSSCETNDIALSRRSAARHVLPHVRKRCRTRVCACVRALHASSPEAHLRLAQTGSGATKETVYPRAVVESTRYTSCGESSVTLHRTCVSLRVYPEGEGSPTVHEDDDDAALRRRQDSLFLRISLSSERRQGDESGS</sequence>